<dbReference type="EnsemblMetazoa" id="XM_050660650.1">
    <property type="protein sequence ID" value="XP_050516607.1"/>
    <property type="gene ID" value="LOC126891473"/>
</dbReference>
<evidence type="ECO:0000313" key="2">
    <source>
        <dbReference type="Proteomes" id="UP001652700"/>
    </source>
</evidence>
<dbReference type="Proteomes" id="UP001652700">
    <property type="component" value="Unplaced"/>
</dbReference>
<dbReference type="InterPro" id="IPR005312">
    <property type="entry name" value="DUF1759"/>
</dbReference>
<dbReference type="GeneID" id="126891473"/>
<evidence type="ECO:0000313" key="1">
    <source>
        <dbReference type="EnsemblMetazoa" id="XP_050516607.1"/>
    </source>
</evidence>
<organism evidence="1 2">
    <name type="scientific">Diabrotica virgifera virgifera</name>
    <name type="common">western corn rootworm</name>
    <dbReference type="NCBI Taxonomy" id="50390"/>
    <lineage>
        <taxon>Eukaryota</taxon>
        <taxon>Metazoa</taxon>
        <taxon>Ecdysozoa</taxon>
        <taxon>Arthropoda</taxon>
        <taxon>Hexapoda</taxon>
        <taxon>Insecta</taxon>
        <taxon>Pterygota</taxon>
        <taxon>Neoptera</taxon>
        <taxon>Endopterygota</taxon>
        <taxon>Coleoptera</taxon>
        <taxon>Polyphaga</taxon>
        <taxon>Cucujiformia</taxon>
        <taxon>Chrysomeloidea</taxon>
        <taxon>Chrysomelidae</taxon>
        <taxon>Galerucinae</taxon>
        <taxon>Diabroticina</taxon>
        <taxon>Diabroticites</taxon>
        <taxon>Diabrotica</taxon>
    </lineage>
</organism>
<protein>
    <submittedName>
        <fullName evidence="1">Uncharacterized protein</fullName>
    </submittedName>
</protein>
<reference evidence="1" key="1">
    <citation type="submission" date="2025-05" db="UniProtKB">
        <authorList>
            <consortium name="EnsemblMetazoa"/>
        </authorList>
    </citation>
    <scope>IDENTIFICATION</scope>
</reference>
<sequence length="200" mass="23260">MAQDLKNLVRNRGSLNQRLSILETYIISIKSETNSVDICNIQSRFDNCVDLLNQFDPIQGEIEEKCEEKDIVSQFSERDSFKSRYFAAISFLKDILNKNKNENSYVQPSASAHDSLQNILLPKLRLACFDGEYDTWLNFKQNFISTIHQNTTLSNNQKYNFLKAALDGHAKRAILGCEETQDYPRAWKMLCDKFDKRNVW</sequence>
<keyword evidence="2" id="KW-1185">Reference proteome</keyword>
<proteinExistence type="predicted"/>
<dbReference type="RefSeq" id="XP_050516607.1">
    <property type="nucleotide sequence ID" value="XM_050660650.1"/>
</dbReference>
<name>A0ABM5L2E3_DIAVI</name>
<accession>A0ABM5L2E3</accession>
<dbReference type="Pfam" id="PF03564">
    <property type="entry name" value="DUF1759"/>
    <property type="match status" value="1"/>
</dbReference>